<evidence type="ECO:0000313" key="3">
    <source>
        <dbReference type="EMBL" id="OIR01647.1"/>
    </source>
</evidence>
<dbReference type="GO" id="GO:0000160">
    <property type="term" value="P:phosphorelay signal transduction system"/>
    <property type="evidence" value="ECO:0007669"/>
    <property type="project" value="InterPro"/>
</dbReference>
<dbReference type="EMBL" id="MLJW01000082">
    <property type="protein sequence ID" value="OIR01647.1"/>
    <property type="molecule type" value="Genomic_DNA"/>
</dbReference>
<organism evidence="3">
    <name type="scientific">mine drainage metagenome</name>
    <dbReference type="NCBI Taxonomy" id="410659"/>
    <lineage>
        <taxon>unclassified sequences</taxon>
        <taxon>metagenomes</taxon>
        <taxon>ecological metagenomes</taxon>
    </lineage>
</organism>
<dbReference type="PANTHER" id="PTHR44591">
    <property type="entry name" value="STRESS RESPONSE REGULATOR PROTEIN 1"/>
    <property type="match status" value="1"/>
</dbReference>
<feature type="domain" description="Response regulatory" evidence="2">
    <location>
        <begin position="18"/>
        <end position="133"/>
    </location>
</feature>
<protein>
    <submittedName>
        <fullName evidence="3">Response regulator PleD</fullName>
    </submittedName>
</protein>
<dbReference type="PANTHER" id="PTHR44591:SF3">
    <property type="entry name" value="RESPONSE REGULATORY DOMAIN-CONTAINING PROTEIN"/>
    <property type="match status" value="1"/>
</dbReference>
<dbReference type="AlphaFoldDB" id="A0A1J5S0C3"/>
<evidence type="ECO:0000256" key="1">
    <source>
        <dbReference type="ARBA" id="ARBA00022553"/>
    </source>
</evidence>
<accession>A0A1J5S0C3</accession>
<dbReference type="Pfam" id="PF00072">
    <property type="entry name" value="Response_reg"/>
    <property type="match status" value="1"/>
</dbReference>
<comment type="caution">
    <text evidence="3">The sequence shown here is derived from an EMBL/GenBank/DDBJ whole genome shotgun (WGS) entry which is preliminary data.</text>
</comment>
<evidence type="ECO:0000259" key="2">
    <source>
        <dbReference type="PROSITE" id="PS50110"/>
    </source>
</evidence>
<dbReference type="SMART" id="SM00448">
    <property type="entry name" value="REC"/>
    <property type="match status" value="1"/>
</dbReference>
<dbReference type="InterPro" id="IPR011006">
    <property type="entry name" value="CheY-like_superfamily"/>
</dbReference>
<name>A0A1J5S0C3_9ZZZZ</name>
<gene>
    <name evidence="3" type="primary">pleD_16</name>
    <name evidence="3" type="ORF">GALL_163580</name>
</gene>
<dbReference type="SUPFAM" id="SSF52172">
    <property type="entry name" value="CheY-like"/>
    <property type="match status" value="1"/>
</dbReference>
<reference evidence="3" key="1">
    <citation type="submission" date="2016-10" db="EMBL/GenBank/DDBJ databases">
        <title>Sequence of Gallionella enrichment culture.</title>
        <authorList>
            <person name="Poehlein A."/>
            <person name="Muehling M."/>
            <person name="Daniel R."/>
        </authorList>
    </citation>
    <scope>NUCLEOTIDE SEQUENCE</scope>
</reference>
<dbReference type="InterPro" id="IPR050595">
    <property type="entry name" value="Bact_response_regulator"/>
</dbReference>
<dbReference type="PROSITE" id="PS50110">
    <property type="entry name" value="RESPONSE_REGULATORY"/>
    <property type="match status" value="1"/>
</dbReference>
<dbReference type="Gene3D" id="3.40.50.2300">
    <property type="match status" value="1"/>
</dbReference>
<sequence length="175" mass="19769">MNSIEDSRTQPTVLVRPKILIVDDADENLMIMESILAKEYSLKLFNNAKAALEDAFANPPDLILLDVMMPDIDGFEACRRLKTNPKLVDIPVIFITSKNEDEYEETGFAVGASDFIHKPINAPILVARVKTHIKIKFVMDYLRNENVRLQGSAKQSSSELVEVIKMLWGSPFVKF</sequence>
<dbReference type="InterPro" id="IPR001789">
    <property type="entry name" value="Sig_transdc_resp-reg_receiver"/>
</dbReference>
<proteinExistence type="predicted"/>
<keyword evidence="1" id="KW-0597">Phosphoprotein</keyword>